<dbReference type="AlphaFoldDB" id="A0A7S3ARM5"/>
<organism evidence="2">
    <name type="scientific">Haptolina ericina</name>
    <dbReference type="NCBI Taxonomy" id="156174"/>
    <lineage>
        <taxon>Eukaryota</taxon>
        <taxon>Haptista</taxon>
        <taxon>Haptophyta</taxon>
        <taxon>Prymnesiophyceae</taxon>
        <taxon>Prymnesiales</taxon>
        <taxon>Prymnesiaceae</taxon>
        <taxon>Haptolina</taxon>
    </lineage>
</organism>
<proteinExistence type="predicted"/>
<dbReference type="EMBL" id="HBHX01021836">
    <property type="protein sequence ID" value="CAE0111535.1"/>
    <property type="molecule type" value="Transcribed_RNA"/>
</dbReference>
<sequence>MLMACVVRRSRSKCRSNEPTTTRGHSAFTMPAPQQHIGPSTHRGWIHMRMHMWMCMRLVRYVFGHCIHAHMRMPCTHGMRMPIDMHIQSALAPVCERETWPTGATGIRFAGDPSRDRHHEDEP</sequence>
<protein>
    <submittedName>
        <fullName evidence="2">Uncharacterized protein</fullName>
    </submittedName>
</protein>
<evidence type="ECO:0000313" key="2">
    <source>
        <dbReference type="EMBL" id="CAE0111535.1"/>
    </source>
</evidence>
<feature type="compositionally biased region" description="Basic and acidic residues" evidence="1">
    <location>
        <begin position="113"/>
        <end position="123"/>
    </location>
</feature>
<gene>
    <name evidence="2" type="ORF">HERI1096_LOCUS12195</name>
</gene>
<feature type="region of interest" description="Disordered" evidence="1">
    <location>
        <begin position="13"/>
        <end position="36"/>
    </location>
</feature>
<feature type="region of interest" description="Disordered" evidence="1">
    <location>
        <begin position="103"/>
        <end position="123"/>
    </location>
</feature>
<accession>A0A7S3ARM5</accession>
<evidence type="ECO:0000256" key="1">
    <source>
        <dbReference type="SAM" id="MobiDB-lite"/>
    </source>
</evidence>
<name>A0A7S3ARM5_9EUKA</name>
<reference evidence="2" key="1">
    <citation type="submission" date="2021-01" db="EMBL/GenBank/DDBJ databases">
        <authorList>
            <person name="Corre E."/>
            <person name="Pelletier E."/>
            <person name="Niang G."/>
            <person name="Scheremetjew M."/>
            <person name="Finn R."/>
            <person name="Kale V."/>
            <person name="Holt S."/>
            <person name="Cochrane G."/>
            <person name="Meng A."/>
            <person name="Brown T."/>
            <person name="Cohen L."/>
        </authorList>
    </citation>
    <scope>NUCLEOTIDE SEQUENCE</scope>
    <source>
        <strain evidence="2">CCMP281</strain>
    </source>
</reference>